<comment type="subcellular location">
    <subcellularLocation>
        <location evidence="5">Cytoplasm</location>
    </subcellularLocation>
</comment>
<name>A0A5D4FVC7_9CORY</name>
<evidence type="ECO:0000256" key="3">
    <source>
        <dbReference type="ARBA" id="ARBA00023002"/>
    </source>
</evidence>
<keyword evidence="5" id="KW-0028">Amino-acid biosynthesis</keyword>
<dbReference type="RefSeq" id="WP_148811568.1">
    <property type="nucleotide sequence ID" value="NZ_CP136640.1"/>
</dbReference>
<dbReference type="SUPFAM" id="SSF51735">
    <property type="entry name" value="NAD(P)-binding Rossmann-fold domains"/>
    <property type="match status" value="1"/>
</dbReference>
<evidence type="ECO:0000256" key="5">
    <source>
        <dbReference type="HAMAP-Rule" id="MF_01925"/>
    </source>
</evidence>
<comment type="catalytic activity">
    <reaction evidence="5">
        <text>L-proline + NADP(+) = (S)-1-pyrroline-5-carboxylate + NADPH + 2 H(+)</text>
        <dbReference type="Rhea" id="RHEA:14109"/>
        <dbReference type="ChEBI" id="CHEBI:15378"/>
        <dbReference type="ChEBI" id="CHEBI:17388"/>
        <dbReference type="ChEBI" id="CHEBI:57783"/>
        <dbReference type="ChEBI" id="CHEBI:58349"/>
        <dbReference type="ChEBI" id="CHEBI:60039"/>
        <dbReference type="EC" id="1.5.1.2"/>
    </reaction>
</comment>
<dbReference type="InterPro" id="IPR008927">
    <property type="entry name" value="6-PGluconate_DH-like_C_sf"/>
</dbReference>
<dbReference type="EC" id="1.5.1.2" evidence="5 6"/>
<evidence type="ECO:0000313" key="10">
    <source>
        <dbReference type="Proteomes" id="UP000324726"/>
    </source>
</evidence>
<keyword evidence="5" id="KW-0963">Cytoplasm</keyword>
<dbReference type="HAMAP" id="MF_01925">
    <property type="entry name" value="P5C_reductase"/>
    <property type="match status" value="1"/>
</dbReference>
<dbReference type="PANTHER" id="PTHR11645:SF0">
    <property type="entry name" value="PYRROLINE-5-CARBOXYLATE REDUCTASE 3"/>
    <property type="match status" value="1"/>
</dbReference>
<dbReference type="FunFam" id="1.10.3730.10:FF:000001">
    <property type="entry name" value="Pyrroline-5-carboxylate reductase"/>
    <property type="match status" value="1"/>
</dbReference>
<evidence type="ECO:0000256" key="4">
    <source>
        <dbReference type="ARBA" id="ARBA00058118"/>
    </source>
</evidence>
<dbReference type="PIRSF" id="PIRSF000193">
    <property type="entry name" value="Pyrrol-5-carb_rd"/>
    <property type="match status" value="1"/>
</dbReference>
<evidence type="ECO:0000259" key="8">
    <source>
        <dbReference type="Pfam" id="PF14748"/>
    </source>
</evidence>
<keyword evidence="5" id="KW-0641">Proline biosynthesis</keyword>
<dbReference type="PANTHER" id="PTHR11645">
    <property type="entry name" value="PYRROLINE-5-CARBOXYLATE REDUCTASE"/>
    <property type="match status" value="1"/>
</dbReference>
<dbReference type="GO" id="GO:0005737">
    <property type="term" value="C:cytoplasm"/>
    <property type="evidence" value="ECO:0007669"/>
    <property type="project" value="UniProtKB-SubCell"/>
</dbReference>
<comment type="similarity">
    <text evidence="1 5">Belongs to the pyrroline-5-carboxylate reductase family.</text>
</comment>
<dbReference type="InterPro" id="IPR029036">
    <property type="entry name" value="P5CR_dimer"/>
</dbReference>
<feature type="domain" description="Pyrroline-5-carboxylate reductase dimerisation" evidence="8">
    <location>
        <begin position="163"/>
        <end position="271"/>
    </location>
</feature>
<dbReference type="InterPro" id="IPR028939">
    <property type="entry name" value="P5C_Rdtase_cat_N"/>
</dbReference>
<gene>
    <name evidence="5 9" type="primary">proC</name>
    <name evidence="9" type="ORF">FYJ87_02430</name>
</gene>
<accession>A0A5D4FVC7</accession>
<dbReference type="GO" id="GO:0055129">
    <property type="term" value="P:L-proline biosynthetic process"/>
    <property type="evidence" value="ECO:0007669"/>
    <property type="project" value="UniProtKB-UniRule"/>
</dbReference>
<feature type="domain" description="Pyrroline-5-carboxylate reductase catalytic N-terminal" evidence="7">
    <location>
        <begin position="3"/>
        <end position="100"/>
    </location>
</feature>
<evidence type="ECO:0000256" key="2">
    <source>
        <dbReference type="ARBA" id="ARBA00022857"/>
    </source>
</evidence>
<dbReference type="NCBIfam" id="TIGR00112">
    <property type="entry name" value="proC"/>
    <property type="match status" value="1"/>
</dbReference>
<comment type="pathway">
    <text evidence="5">Amino-acid biosynthesis; L-proline biosynthesis; L-proline from L-glutamate 5-semialdehyde: step 1/1.</text>
</comment>
<dbReference type="SUPFAM" id="SSF48179">
    <property type="entry name" value="6-phosphogluconate dehydrogenase C-terminal domain-like"/>
    <property type="match status" value="1"/>
</dbReference>
<evidence type="ECO:0000256" key="1">
    <source>
        <dbReference type="ARBA" id="ARBA00005525"/>
    </source>
</evidence>
<comment type="function">
    <text evidence="4 5">Catalyzes the reduction of 1-pyrroline-5-carboxylate (PCA) to L-proline.</text>
</comment>
<comment type="catalytic activity">
    <reaction evidence="5">
        <text>L-proline + NAD(+) = (S)-1-pyrroline-5-carboxylate + NADH + 2 H(+)</text>
        <dbReference type="Rhea" id="RHEA:14105"/>
        <dbReference type="ChEBI" id="CHEBI:15378"/>
        <dbReference type="ChEBI" id="CHEBI:17388"/>
        <dbReference type="ChEBI" id="CHEBI:57540"/>
        <dbReference type="ChEBI" id="CHEBI:57945"/>
        <dbReference type="ChEBI" id="CHEBI:60039"/>
        <dbReference type="EC" id="1.5.1.2"/>
    </reaction>
</comment>
<keyword evidence="3 5" id="KW-0560">Oxidoreductase</keyword>
<evidence type="ECO:0000256" key="6">
    <source>
        <dbReference type="NCBIfam" id="TIGR00112"/>
    </source>
</evidence>
<proteinExistence type="inferred from homology"/>
<dbReference type="GO" id="GO:0004735">
    <property type="term" value="F:pyrroline-5-carboxylate reductase activity"/>
    <property type="evidence" value="ECO:0007669"/>
    <property type="project" value="UniProtKB-UniRule"/>
</dbReference>
<dbReference type="Gene3D" id="3.40.50.720">
    <property type="entry name" value="NAD(P)-binding Rossmann-like Domain"/>
    <property type="match status" value="1"/>
</dbReference>
<dbReference type="UniPathway" id="UPA00098">
    <property type="reaction ID" value="UER00361"/>
</dbReference>
<dbReference type="Gene3D" id="1.10.3730.10">
    <property type="entry name" value="ProC C-terminal domain-like"/>
    <property type="match status" value="1"/>
</dbReference>
<dbReference type="InterPro" id="IPR000304">
    <property type="entry name" value="Pyrroline-COOH_reductase"/>
</dbReference>
<organism evidence="9 10">
    <name type="scientific">Corynebacterium urealyticum</name>
    <dbReference type="NCBI Taxonomy" id="43771"/>
    <lineage>
        <taxon>Bacteria</taxon>
        <taxon>Bacillati</taxon>
        <taxon>Actinomycetota</taxon>
        <taxon>Actinomycetes</taxon>
        <taxon>Mycobacteriales</taxon>
        <taxon>Corynebacteriaceae</taxon>
        <taxon>Corynebacterium</taxon>
    </lineage>
</organism>
<dbReference type="AlphaFoldDB" id="A0A5D4FVC7"/>
<comment type="caution">
    <text evidence="9">The sequence shown here is derived from an EMBL/GenBank/DDBJ whole genome shotgun (WGS) entry which is preliminary data.</text>
</comment>
<evidence type="ECO:0000259" key="7">
    <source>
        <dbReference type="Pfam" id="PF03807"/>
    </source>
</evidence>
<dbReference type="EMBL" id="VSZI01000001">
    <property type="protein sequence ID" value="TYR19874.1"/>
    <property type="molecule type" value="Genomic_DNA"/>
</dbReference>
<evidence type="ECO:0000313" key="9">
    <source>
        <dbReference type="EMBL" id="TYR19874.1"/>
    </source>
</evidence>
<reference evidence="9 10" key="1">
    <citation type="submission" date="2019-08" db="EMBL/GenBank/DDBJ databases">
        <title>Draft genome of C. urealyticum strain VH4248.</title>
        <authorList>
            <person name="Navas J."/>
        </authorList>
    </citation>
    <scope>NUCLEOTIDE SEQUENCE [LARGE SCALE GENOMIC DNA]</scope>
    <source>
        <strain evidence="9 10">VH4248</strain>
    </source>
</reference>
<dbReference type="Proteomes" id="UP000324726">
    <property type="component" value="Unassembled WGS sequence"/>
</dbReference>
<dbReference type="InterPro" id="IPR036291">
    <property type="entry name" value="NAD(P)-bd_dom_sf"/>
</dbReference>
<dbReference type="Pfam" id="PF14748">
    <property type="entry name" value="P5CR_dimer"/>
    <property type="match status" value="1"/>
</dbReference>
<dbReference type="Pfam" id="PF03807">
    <property type="entry name" value="F420_oxidored"/>
    <property type="match status" value="1"/>
</dbReference>
<sequence length="278" mass="28542">MTRIAIIGGGNIGEALIAGLVADGIDPKNIIVANRSEDRLTELADRYGVLTAEDSVTAAVEADVLFNCVKPDGTLSVFDEVAEQLDDNDATTVAVSVAAGVTIGAMENVLPAGTPVVRVMPNTPMLVGKGTSAIAGGRFATEEQLETVRELLAKVGTAVIVKEKDIDAVTAVSGSGPAYFFLVAEAMVDAGVNLGLPRALAEKLAIGTAEGAAQMMANGLAEGGDGPVELRAKVSSPGGTTSMATRTLEEEGLRRAFFRAMEACRDRSVELGAPPKGD</sequence>
<protein>
    <recommendedName>
        <fullName evidence="5 6">Pyrroline-5-carboxylate reductase</fullName>
        <shortName evidence="5">P5C reductase</shortName>
        <shortName evidence="5">P5CR</shortName>
        <ecNumber evidence="5 6">1.5.1.2</ecNumber>
    </recommendedName>
    <alternativeName>
        <fullName evidence="5">PCA reductase</fullName>
    </alternativeName>
</protein>
<keyword evidence="2 5" id="KW-0521">NADP</keyword>